<evidence type="ECO:0000313" key="2">
    <source>
        <dbReference type="EMBL" id="CDO92048.1"/>
    </source>
</evidence>
<feature type="region of interest" description="Disordered" evidence="1">
    <location>
        <begin position="1"/>
        <end position="88"/>
    </location>
</feature>
<feature type="region of interest" description="Disordered" evidence="1">
    <location>
        <begin position="571"/>
        <end position="590"/>
    </location>
</feature>
<feature type="region of interest" description="Disordered" evidence="1">
    <location>
        <begin position="414"/>
        <end position="521"/>
    </location>
</feature>
<reference evidence="2 3" key="1">
    <citation type="submission" date="2014-03" db="EMBL/GenBank/DDBJ databases">
        <title>The genome of Kluyveromyces dobzhanskii.</title>
        <authorList>
            <person name="Nystedt B."/>
            <person name="Astrom S."/>
        </authorList>
    </citation>
    <scope>NUCLEOTIDE SEQUENCE [LARGE SCALE GENOMIC DNA]</scope>
    <source>
        <strain evidence="2 3">CBS 2104</strain>
    </source>
</reference>
<evidence type="ECO:0000313" key="3">
    <source>
        <dbReference type="Proteomes" id="UP000031516"/>
    </source>
</evidence>
<feature type="region of interest" description="Disordered" evidence="1">
    <location>
        <begin position="818"/>
        <end position="843"/>
    </location>
</feature>
<organism evidence="2 3">
    <name type="scientific">Kluyveromyces dobzhanskii CBS 2104</name>
    <dbReference type="NCBI Taxonomy" id="1427455"/>
    <lineage>
        <taxon>Eukaryota</taxon>
        <taxon>Fungi</taxon>
        <taxon>Dikarya</taxon>
        <taxon>Ascomycota</taxon>
        <taxon>Saccharomycotina</taxon>
        <taxon>Saccharomycetes</taxon>
        <taxon>Saccharomycetales</taxon>
        <taxon>Saccharomycetaceae</taxon>
        <taxon>Kluyveromyces</taxon>
    </lineage>
</organism>
<dbReference type="Proteomes" id="UP000031516">
    <property type="component" value="Unassembled WGS sequence"/>
</dbReference>
<keyword evidence="3" id="KW-1185">Reference proteome</keyword>
<feature type="compositionally biased region" description="Polar residues" evidence="1">
    <location>
        <begin position="416"/>
        <end position="432"/>
    </location>
</feature>
<feature type="compositionally biased region" description="Polar residues" evidence="1">
    <location>
        <begin position="697"/>
        <end position="714"/>
    </location>
</feature>
<accession>A0A0A8KZM8</accession>
<gene>
    <name evidence="2" type="ORF">KLDO_g377</name>
</gene>
<name>A0A0A8KZM8_9SACH</name>
<proteinExistence type="predicted"/>
<comment type="caution">
    <text evidence="2">The sequence shown here is derived from an EMBL/GenBank/DDBJ whole genome shotgun (WGS) entry which is preliminary data.</text>
</comment>
<feature type="compositionally biased region" description="Basic and acidic residues" evidence="1">
    <location>
        <begin position="480"/>
        <end position="495"/>
    </location>
</feature>
<dbReference type="AlphaFoldDB" id="A0A0A8KZM8"/>
<dbReference type="OrthoDB" id="4069593at2759"/>
<sequence>MDLYTSPTDHSRSISGPQSCLKQQEVASPSHKTHRPQSSQVRFSLPIEENSTSFDRSVDTDEQGGSSLHKYEERPQFLASSNPPLRTDYPKIGSPSKIVYPASVNKPEELPTFVDYSNKVNVPVPKEIWDYHSKHHGSSYTNNNYDSVYVTPNGSPCKTHSRNNSLQSIILDTIETYKPKSSNCNALNLQERPVLLPNEENGSGLYLRPDSPMNKYEVPIPLQINVPPYLSPENKGKRRNSLIFDGDGYSVYLGDEISDSSNYSDIEEHIPKDCDISDISIASAENNLSFNVSDDDIDTKLGIDSDANVDLKKQVRNLKRFSIQHTQPAEIKPQRVVEDRKISPEPVNNSALEILATPSKEIIIPTIEDIPRSTTKNGTLEFFKTFSDGDDRSQSNELNGVETNRLNVNFKFPPNNDIQCNDGSFLKTPQESMKSDTENRRQVLRQSQDYRSHAHKRSRSMHTDSDMFATLSPVPNPASSKEKSDSTPEIPERSPLRPSSISSLPLDDMSNDTVSGTVGKKTDSLKSCENLEEESLQEVYEISSAYSSEEEEQFSFISSVEELPRINVFPPSQNDVVDNDSTKKEPVVQQGVTKPLNKISSPLASPKPLSTIQSFSTNIERNLEIPTSKIMAEAIKEVSRGKSLLDPSTRLSNNAKTESQSSYESEISHGSYPSMETTVTDPLLTETPAGKPIDYPLTTSSETGFSRASKDNVSYDSRNLGLNDGRKFHDSLNKNEQDYTILENHNGNMVEVIVLDSPYVDERTDSHFRRTSPETKRKSAEIVDLCEQTAEDIKDLILELTTSDKKYSSRARASYKSLPPLPQHLLNGPQLSQQRHNMSPENQRRYMERIQGMHR</sequence>
<feature type="compositionally biased region" description="Polar residues" evidence="1">
    <location>
        <begin position="1"/>
        <end position="27"/>
    </location>
</feature>
<feature type="region of interest" description="Disordered" evidence="1">
    <location>
        <begin position="645"/>
        <end position="714"/>
    </location>
</feature>
<feature type="compositionally biased region" description="Low complexity" evidence="1">
    <location>
        <begin position="496"/>
        <end position="505"/>
    </location>
</feature>
<evidence type="ECO:0000256" key="1">
    <source>
        <dbReference type="SAM" id="MobiDB-lite"/>
    </source>
</evidence>
<feature type="compositionally biased region" description="Polar residues" evidence="1">
    <location>
        <begin position="649"/>
        <end position="665"/>
    </location>
</feature>
<dbReference type="EMBL" id="CCBQ010000011">
    <property type="protein sequence ID" value="CDO92048.1"/>
    <property type="molecule type" value="Genomic_DNA"/>
</dbReference>
<protein>
    <submittedName>
        <fullName evidence="2">WGS project CCBQ000000000 data, contig 00105</fullName>
    </submittedName>
</protein>
<feature type="compositionally biased region" description="Polar residues" evidence="1">
    <location>
        <begin position="829"/>
        <end position="841"/>
    </location>
</feature>